<keyword evidence="1" id="KW-0175">Coiled coil</keyword>
<dbReference type="GO" id="GO:0005509">
    <property type="term" value="F:calcium ion binding"/>
    <property type="evidence" value="ECO:0007669"/>
    <property type="project" value="InterPro"/>
</dbReference>
<evidence type="ECO:0000313" key="4">
    <source>
        <dbReference type="EMBL" id="CAE2334570.1"/>
    </source>
</evidence>
<gene>
    <name evidence="4" type="ORF">GTHE00462_LOCUS35308</name>
</gene>
<feature type="region of interest" description="Disordered" evidence="2">
    <location>
        <begin position="280"/>
        <end position="306"/>
    </location>
</feature>
<reference evidence="4" key="1">
    <citation type="submission" date="2021-01" db="EMBL/GenBank/DDBJ databases">
        <authorList>
            <person name="Corre E."/>
            <person name="Pelletier E."/>
            <person name="Niang G."/>
            <person name="Scheremetjew M."/>
            <person name="Finn R."/>
            <person name="Kale V."/>
            <person name="Holt S."/>
            <person name="Cochrane G."/>
            <person name="Meng A."/>
            <person name="Brown T."/>
            <person name="Cohen L."/>
        </authorList>
    </citation>
    <scope>NUCLEOTIDE SEQUENCE</scope>
    <source>
        <strain evidence="4">CCMP 2712</strain>
    </source>
</reference>
<dbReference type="Gene3D" id="1.10.510.10">
    <property type="entry name" value="Transferase(Phosphotransferase) domain 1"/>
    <property type="match status" value="2"/>
</dbReference>
<evidence type="ECO:0000256" key="1">
    <source>
        <dbReference type="SAM" id="Coils"/>
    </source>
</evidence>
<organism evidence="4">
    <name type="scientific">Guillardia theta</name>
    <name type="common">Cryptophyte</name>
    <name type="synonym">Cryptomonas phi</name>
    <dbReference type="NCBI Taxonomy" id="55529"/>
    <lineage>
        <taxon>Eukaryota</taxon>
        <taxon>Cryptophyceae</taxon>
        <taxon>Pyrenomonadales</taxon>
        <taxon>Geminigeraceae</taxon>
        <taxon>Guillardia</taxon>
    </lineage>
</organism>
<dbReference type="AlphaFoldDB" id="A0A7S4PH34"/>
<feature type="compositionally biased region" description="Basic residues" evidence="2">
    <location>
        <begin position="549"/>
        <end position="558"/>
    </location>
</feature>
<dbReference type="EMBL" id="HBKN01045125">
    <property type="protein sequence ID" value="CAE2334570.1"/>
    <property type="molecule type" value="Transcribed_RNA"/>
</dbReference>
<dbReference type="SUPFAM" id="SSF56112">
    <property type="entry name" value="Protein kinase-like (PK-like)"/>
    <property type="match status" value="2"/>
</dbReference>
<dbReference type="InterPro" id="IPR011992">
    <property type="entry name" value="EF-hand-dom_pair"/>
</dbReference>
<dbReference type="InterPro" id="IPR002048">
    <property type="entry name" value="EF_hand_dom"/>
</dbReference>
<proteinExistence type="predicted"/>
<dbReference type="Gene3D" id="1.10.238.10">
    <property type="entry name" value="EF-hand"/>
    <property type="match status" value="1"/>
</dbReference>
<dbReference type="GO" id="GO:0005737">
    <property type="term" value="C:cytoplasm"/>
    <property type="evidence" value="ECO:0007669"/>
    <property type="project" value="TreeGrafter"/>
</dbReference>
<protein>
    <recommendedName>
        <fullName evidence="3">EF-hand domain-containing protein</fullName>
    </recommendedName>
</protein>
<dbReference type="PANTHER" id="PTHR24361">
    <property type="entry name" value="MITOGEN-ACTIVATED KINASE KINASE KINASE"/>
    <property type="match status" value="1"/>
</dbReference>
<dbReference type="SUPFAM" id="SSF47473">
    <property type="entry name" value="EF-hand"/>
    <property type="match status" value="1"/>
</dbReference>
<dbReference type="InterPro" id="IPR053235">
    <property type="entry name" value="Ser_Thr_kinase"/>
</dbReference>
<feature type="domain" description="EF-hand" evidence="3">
    <location>
        <begin position="1105"/>
        <end position="1140"/>
    </location>
</feature>
<feature type="compositionally biased region" description="Low complexity" evidence="2">
    <location>
        <begin position="569"/>
        <end position="582"/>
    </location>
</feature>
<accession>A0A7S4PH34</accession>
<sequence>MLHKDERTNVEIWGALDTSGNDCSCIVRYENRDAMFSRFEQHVDFLLKFDSAFVVRFATAFATESAVCMVLQPVPGGNFESLVQMKNCGPLPEAFLSIMIRNLLFALQDLSRRMSLPQEISPQTVWLGSDSLKLGICDIFVKLSSPAERDEYLQALLLSLPSLMISLSGTPPERRNEDGKEDLWAPGGFVPDRKYADVAAALWPLRFGQEKDNWKMNYFMKACTDPSITMSELLELEFITFYENLPYELLYSWYKIQGEYERFKFARNFHQSEGGNKAAISNWNRSRRKSQVPSSADAPQSPERIEEKRYTFQNAQRYKMNRQWLVREMELLNLISTPNPEKESDLIKRIFRSHENSSGMLSGRGLRTVFLELKLDHLVDSISWRDVRYISMDDFLQLWENLKLMDIIRDLQIQRQSSRGHEHSLQPFLFSSPNGRGDADAKTSETIKKILKICIEHWKKTLAALRARQTLREFLRVSIWGKVGKAFIERNFEDWHVHVMTRRLGEKRDELRAIFARNHVKQVFRAWVDFCFIQLSPTYAAENGDRERTPHHRIRRHPTPSTGEPALEKSSSTASKSPEKSSVLPKIASKTFPLSIPDLLGQGDRPHDKLRIAVVEKSSSSSLKGKTVSPITRKHTAPCLARTRRWLPSTPRVKFVDEDQSFIEDHSNEGYLVSARGIQKLPSELRSNWIARPEASVRSFKALKQMLKRESVEVWEVQDNNNSELYNLVAYPRKKETTDLYERHLSSLLTMRHVESSGLVKLVDSFATSSRMCLVVEHTPLGHLGSIVSSDACGPLPEPILSLVVRQLLRLLQRLHAADLTLGEQLSLESVWVCGDGRLKLGVTSPMVKFSRADAAAARRKDLSLLAELCGEASRYEISSSFQAREELEAEIRATKKKLGSLKSDRAMIDSRRLAHSNNQPDRKQVLNEESRRAEIVESIGTQQARLDELNGMLHKLDEIVQLFPISFSSKGRCNDFVSRSRSDVSVTSQLSHPFISNYMDLGYNALLRWMQVGGTKGEGNKLAKTLYEMDPAVEEEMEGTQRSENREQEAGKRFSRHGSMRFYHPELRRIFDKFAKLEGKQSKRPFLDLQALTCLIRDMFPGEFTQEEVEEGFKEIDRQQEGRIHFGEFAEWWTEMNVSDKLGLVQARRRAKLDLDLEDDQEKVERGLRMHLNSCFRRYKRVLHVMIYFKKLQQNLSRKHVRFVLRKNWKTWRSHCVNIATSPTRSVFGKWDIFRFEADARKSNHS</sequence>
<evidence type="ECO:0000256" key="2">
    <source>
        <dbReference type="SAM" id="MobiDB-lite"/>
    </source>
</evidence>
<evidence type="ECO:0000259" key="3">
    <source>
        <dbReference type="PROSITE" id="PS50222"/>
    </source>
</evidence>
<dbReference type="InterPro" id="IPR011009">
    <property type="entry name" value="Kinase-like_dom_sf"/>
</dbReference>
<feature type="region of interest" description="Disordered" evidence="2">
    <location>
        <begin position="543"/>
        <end position="583"/>
    </location>
</feature>
<dbReference type="PANTHER" id="PTHR24361:SF785">
    <property type="entry name" value="DUAL SPECIFICITY MITOGEN-ACTIVATED PROTEIN KINASE KINASE 1"/>
    <property type="match status" value="1"/>
</dbReference>
<dbReference type="GO" id="GO:0004674">
    <property type="term" value="F:protein serine/threonine kinase activity"/>
    <property type="evidence" value="ECO:0007669"/>
    <property type="project" value="TreeGrafter"/>
</dbReference>
<feature type="coiled-coil region" evidence="1">
    <location>
        <begin position="878"/>
        <end position="905"/>
    </location>
</feature>
<dbReference type="PROSITE" id="PS50222">
    <property type="entry name" value="EF_HAND_2"/>
    <property type="match status" value="1"/>
</dbReference>
<name>A0A7S4PH34_GUITH</name>